<organism evidence="2 3">
    <name type="scientific">Brassica campestris</name>
    <name type="common">Field mustard</name>
    <dbReference type="NCBI Taxonomy" id="3711"/>
    <lineage>
        <taxon>Eukaryota</taxon>
        <taxon>Viridiplantae</taxon>
        <taxon>Streptophyta</taxon>
        <taxon>Embryophyta</taxon>
        <taxon>Tracheophyta</taxon>
        <taxon>Spermatophyta</taxon>
        <taxon>Magnoliopsida</taxon>
        <taxon>eudicotyledons</taxon>
        <taxon>Gunneridae</taxon>
        <taxon>Pentapetalae</taxon>
        <taxon>rosids</taxon>
        <taxon>malvids</taxon>
        <taxon>Brassicales</taxon>
        <taxon>Brassicaceae</taxon>
        <taxon>Brassiceae</taxon>
        <taxon>Brassica</taxon>
    </lineage>
</organism>
<feature type="domain" description="GH3 C-terminal" evidence="1">
    <location>
        <begin position="36"/>
        <end position="92"/>
    </location>
</feature>
<gene>
    <name evidence="2" type="ORF">BRAPAZ1V2_A06P01420.2</name>
</gene>
<sequence>MVISVDVETTTEEEIMKALTHATFVLIKTKDINDVLELDENVKVLVECCSVIEESFGALYRGMRRSGSIGPLEIRVVQQGTFDALMDYFISRCVGCSTSAKECKGRQLAMQCPKSTNLL</sequence>
<dbReference type="InterPro" id="IPR004993">
    <property type="entry name" value="GH3"/>
</dbReference>
<accession>A0A8D9G5C5</accession>
<name>A0A8D9G5C5_BRACM</name>
<evidence type="ECO:0000313" key="2">
    <source>
        <dbReference type="EMBL" id="CAG7867902.1"/>
    </source>
</evidence>
<dbReference type="InterPro" id="IPR055378">
    <property type="entry name" value="GH3_C"/>
</dbReference>
<protein>
    <recommendedName>
        <fullName evidence="1">GH3 C-terminal domain-containing protein</fullName>
    </recommendedName>
</protein>
<reference evidence="2 3" key="1">
    <citation type="submission" date="2021-07" db="EMBL/GenBank/DDBJ databases">
        <authorList>
            <consortium name="Genoscope - CEA"/>
            <person name="William W."/>
        </authorList>
    </citation>
    <scope>NUCLEOTIDE SEQUENCE [LARGE SCALE GENOMIC DNA]</scope>
</reference>
<dbReference type="EMBL" id="LS974622">
    <property type="protein sequence ID" value="CAG7867902.1"/>
    <property type="molecule type" value="Genomic_DNA"/>
</dbReference>
<evidence type="ECO:0000313" key="3">
    <source>
        <dbReference type="Proteomes" id="UP000694005"/>
    </source>
</evidence>
<dbReference type="Proteomes" id="UP000694005">
    <property type="component" value="Chromosome A06"/>
</dbReference>
<dbReference type="Pfam" id="PF23572">
    <property type="entry name" value="GH3_C"/>
    <property type="match status" value="1"/>
</dbReference>
<evidence type="ECO:0000259" key="1">
    <source>
        <dbReference type="Pfam" id="PF23572"/>
    </source>
</evidence>
<dbReference type="AlphaFoldDB" id="A0A8D9G5C5"/>
<dbReference type="PANTHER" id="PTHR31901:SF33">
    <property type="entry name" value="INDOLE-3-ACETIC ACID-AMIDO SYNTHETASE GH3.17"/>
    <property type="match status" value="1"/>
</dbReference>
<dbReference type="Gramene" id="A06p01420.2_BraZ1">
    <property type="protein sequence ID" value="A06p01420.2_BraZ1.CDS"/>
    <property type="gene ID" value="A06g01420.2_BraZ1"/>
</dbReference>
<proteinExistence type="predicted"/>
<dbReference type="PANTHER" id="PTHR31901">
    <property type="entry name" value="GH3 DOMAIN-CONTAINING PROTEIN"/>
    <property type="match status" value="1"/>
</dbReference>